<name>A0A080M2U0_9PROT</name>
<evidence type="ECO:0008006" key="3">
    <source>
        <dbReference type="Google" id="ProtNLM"/>
    </source>
</evidence>
<dbReference type="EMBL" id="JDVG02000008">
    <property type="protein sequence ID" value="KFB74640.1"/>
    <property type="molecule type" value="Genomic_DNA"/>
</dbReference>
<evidence type="ECO:0000313" key="2">
    <source>
        <dbReference type="Proteomes" id="UP000020077"/>
    </source>
</evidence>
<dbReference type="AlphaFoldDB" id="A0A080M2U0"/>
<proteinExistence type="predicted"/>
<comment type="caution">
    <text evidence="1">The sequence shown here is derived from an EMBL/GenBank/DDBJ whole genome shotgun (WGS) entry which is preliminary data.</text>
</comment>
<evidence type="ECO:0000313" key="1">
    <source>
        <dbReference type="EMBL" id="KFB74640.1"/>
    </source>
</evidence>
<protein>
    <recommendedName>
        <fullName evidence="3">ATP-binding protein</fullName>
    </recommendedName>
</protein>
<dbReference type="Proteomes" id="UP000020077">
    <property type="component" value="Unassembled WGS sequence"/>
</dbReference>
<organism evidence="1 2">
    <name type="scientific">Candidatus Accumulibacter phosphatis</name>
    <dbReference type="NCBI Taxonomy" id="327160"/>
    <lineage>
        <taxon>Bacteria</taxon>
        <taxon>Pseudomonadati</taxon>
        <taxon>Pseudomonadota</taxon>
        <taxon>Betaproteobacteria</taxon>
        <taxon>Candidatus Accumulibacter</taxon>
    </lineage>
</organism>
<sequence length="564" mass="63054">MQNDLNSNSDILLMSSELVRQAAEQTSDPIAVVTEAIGKLASDPGAVYEEPVLTALKTIRQKDEATYARLTAQAKGCKTRLDKLTALDRDSHQDSVQDDILRLAQSNCTFNRDADGRCIAIVNNESHREVYYVDGSGFDDWLRSAYFAAYRRGIGDMQLATAIATLSAIGKHQGTEQEVSMRCAKQGEAYYIDFCDDKWRAIRVDKLGWEIVDKPPALFTRTKNMRPLPEPRKPGQLDKLWAHINIPEDRRLLLLTWVIDCFRPDTPFPILELSGEQGSAKSSTQRHLRDLIDPNKVALRGRPKTVEDIYVGAANNWLVSFENLSHLTQEQQDALCTLATGGGFATRQFYTNGEEHVLESKRPVVLNGINPAASQPDLIERAISIEAPVIPPERRKDEQALEAAWQEDYPFILAGLLDAFSEALRLLPDIKLTHKQRMADFQLLGEAIARGQGHPPGYFSKLYADAVGEGTDRSLETYGIANALQVFMATARKPWEGTFLMLMTELSFLPSVDHSHWPKSARGLAYQLKRITPGLRRRGIQVENLGHGRRGSTVRITFLPSEKG</sequence>
<gene>
    <name evidence="1" type="ORF">AW09_000033</name>
</gene>
<accession>A0A080M2U0</accession>
<reference evidence="1 2" key="1">
    <citation type="submission" date="2014-02" db="EMBL/GenBank/DDBJ databases">
        <title>Expanding our view of genomic diversity in Candidatus Accumulibacter clades.</title>
        <authorList>
            <person name="Skennerton C.T."/>
            <person name="Barr J.J."/>
            <person name="Slater F.R."/>
            <person name="Bond P.L."/>
            <person name="Tyson G.W."/>
        </authorList>
    </citation>
    <scope>NUCLEOTIDE SEQUENCE [LARGE SCALE GENOMIC DNA]</scope>
    <source>
        <strain evidence="2">BA-91</strain>
    </source>
</reference>